<evidence type="ECO:0000256" key="2">
    <source>
        <dbReference type="ARBA" id="ARBA00022448"/>
    </source>
</evidence>
<reference evidence="6 7" key="1">
    <citation type="journal article" date="2014" name="Genome Announc.">
        <title>Draft Genome Sequence of Lysobacter capsici AZ78, a Bacterium Antagonistic to Plant-Pathogenic Oomycetes.</title>
        <authorList>
            <person name="Puopolo G."/>
            <person name="Sonego P."/>
            <person name="Engelen K."/>
            <person name="Pertot I."/>
        </authorList>
    </citation>
    <scope>NUCLEOTIDE SEQUENCE [LARGE SCALE GENOMIC DNA]</scope>
    <source>
        <strain evidence="6 7">AZ78</strain>
    </source>
</reference>
<keyword evidence="2" id="KW-0813">Transport</keyword>
<dbReference type="InterPro" id="IPR003593">
    <property type="entry name" value="AAA+_ATPase"/>
</dbReference>
<keyword evidence="7" id="KW-1185">Reference proteome</keyword>
<comment type="similarity">
    <text evidence="1">Belongs to the ABC transporter superfamily.</text>
</comment>
<keyword evidence="4" id="KW-0067">ATP-binding</keyword>
<accession>A0A108U9T4</accession>
<dbReference type="InterPro" id="IPR003439">
    <property type="entry name" value="ABC_transporter-like_ATP-bd"/>
</dbReference>
<evidence type="ECO:0000259" key="5">
    <source>
        <dbReference type="PROSITE" id="PS50893"/>
    </source>
</evidence>
<dbReference type="GO" id="GO:0016887">
    <property type="term" value="F:ATP hydrolysis activity"/>
    <property type="evidence" value="ECO:0007669"/>
    <property type="project" value="InterPro"/>
</dbReference>
<feature type="domain" description="ABC transporter" evidence="5">
    <location>
        <begin position="42"/>
        <end position="277"/>
    </location>
</feature>
<proteinExistence type="inferred from homology"/>
<dbReference type="Pfam" id="PF00005">
    <property type="entry name" value="ABC_tran"/>
    <property type="match status" value="1"/>
</dbReference>
<dbReference type="Pfam" id="PF09821">
    <property type="entry name" value="AAA_assoc_C"/>
    <property type="match status" value="1"/>
</dbReference>
<keyword evidence="3" id="KW-0547">Nucleotide-binding</keyword>
<organism evidence="6 7">
    <name type="scientific">Lysobacter capsici AZ78</name>
    <dbReference type="NCBI Taxonomy" id="1444315"/>
    <lineage>
        <taxon>Bacteria</taxon>
        <taxon>Pseudomonadati</taxon>
        <taxon>Pseudomonadota</taxon>
        <taxon>Gammaproteobacteria</taxon>
        <taxon>Lysobacterales</taxon>
        <taxon>Lysobacteraceae</taxon>
        <taxon>Lysobacter</taxon>
    </lineage>
</organism>
<dbReference type="InterPro" id="IPR018632">
    <property type="entry name" value="AAA-associated_dom_C"/>
</dbReference>
<dbReference type="Proteomes" id="UP000023435">
    <property type="component" value="Unassembled WGS sequence"/>
</dbReference>
<dbReference type="AlphaFoldDB" id="A0A108U9T4"/>
<gene>
    <name evidence="6" type="ORF">AZ78_2754</name>
</gene>
<protein>
    <submittedName>
        <fullName evidence="6">ABC-type nitrate/sulfonate/bicarbonate transport system, ATPase component</fullName>
    </submittedName>
</protein>
<dbReference type="InterPro" id="IPR017871">
    <property type="entry name" value="ABC_transporter-like_CS"/>
</dbReference>
<dbReference type="PROSITE" id="PS50893">
    <property type="entry name" value="ABC_TRANSPORTER_2"/>
    <property type="match status" value="1"/>
</dbReference>
<evidence type="ECO:0000256" key="4">
    <source>
        <dbReference type="ARBA" id="ARBA00022840"/>
    </source>
</evidence>
<dbReference type="PANTHER" id="PTHR42788">
    <property type="entry name" value="TAURINE IMPORT ATP-BINDING PROTEIN-RELATED"/>
    <property type="match status" value="1"/>
</dbReference>
<evidence type="ECO:0000256" key="1">
    <source>
        <dbReference type="ARBA" id="ARBA00005417"/>
    </source>
</evidence>
<dbReference type="EMBL" id="JAJA02000001">
    <property type="protein sequence ID" value="KWS05203.1"/>
    <property type="molecule type" value="Genomic_DNA"/>
</dbReference>
<dbReference type="InterPro" id="IPR050166">
    <property type="entry name" value="ABC_transporter_ATP-bind"/>
</dbReference>
<sequence>MIVRGDACIRIGASPFCYRCIGVTTMTFSALAPTLPAVAPLIEVRHLRQHYRKDGAAPLVVLDDVDLTLHAGEIVGLLGRSGSGKSTLLRAIAGLIQPSAGEVAFCGTPLSRAPADIAMVFQSFALFPWLTVLQNVELGLEARGVAAAQRRARALAAIDLIGLDGYESAYPKELSGGMRQRVGLARALVVQPRVLLMDEPFSALDVLTAETLRTDLLDLWSEGRMPIEAILMVTHNIEEAVLMCDRIVIFGSNPGRVIDEIRVELPRPRDRLDPAFRAQVDRIYARMTGSPSAQAPRESGAMRSGLAMQLPQVSSNLMAGLIEAVAAAPYRGRADLPALAAQWQMEVDELFPIAESLQLLGLATLDDGDLHLSEAGLRFAGDDIDARKREFARQLAAKVPLAAHIRRVLDERASHQAPAQRFRDELEDHMSAEYAAATLRAVTSWARYAEYFAYDEQADRFTLDNPS</sequence>
<evidence type="ECO:0000256" key="3">
    <source>
        <dbReference type="ARBA" id="ARBA00022741"/>
    </source>
</evidence>
<dbReference type="SUPFAM" id="SSF52540">
    <property type="entry name" value="P-loop containing nucleoside triphosphate hydrolases"/>
    <property type="match status" value="1"/>
</dbReference>
<dbReference type="SMART" id="SM00382">
    <property type="entry name" value="AAA"/>
    <property type="match status" value="1"/>
</dbReference>
<comment type="caution">
    <text evidence="6">The sequence shown here is derived from an EMBL/GenBank/DDBJ whole genome shotgun (WGS) entry which is preliminary data.</text>
</comment>
<dbReference type="PANTHER" id="PTHR42788:SF13">
    <property type="entry name" value="ALIPHATIC SULFONATES IMPORT ATP-BINDING PROTEIN SSUB"/>
    <property type="match status" value="1"/>
</dbReference>
<dbReference type="Gene3D" id="3.40.50.300">
    <property type="entry name" value="P-loop containing nucleotide triphosphate hydrolases"/>
    <property type="match status" value="1"/>
</dbReference>
<name>A0A108U9T4_9GAMM</name>
<evidence type="ECO:0000313" key="6">
    <source>
        <dbReference type="EMBL" id="KWS05203.1"/>
    </source>
</evidence>
<dbReference type="GO" id="GO:0005524">
    <property type="term" value="F:ATP binding"/>
    <property type="evidence" value="ECO:0007669"/>
    <property type="project" value="UniProtKB-KW"/>
</dbReference>
<evidence type="ECO:0000313" key="7">
    <source>
        <dbReference type="Proteomes" id="UP000023435"/>
    </source>
</evidence>
<dbReference type="CDD" id="cd03293">
    <property type="entry name" value="ABC_NrtD_SsuB_transporters"/>
    <property type="match status" value="1"/>
</dbReference>
<dbReference type="InterPro" id="IPR027417">
    <property type="entry name" value="P-loop_NTPase"/>
</dbReference>
<dbReference type="PROSITE" id="PS00211">
    <property type="entry name" value="ABC_TRANSPORTER_1"/>
    <property type="match status" value="1"/>
</dbReference>